<evidence type="ECO:0000313" key="1">
    <source>
        <dbReference type="EMBL" id="ETK81314.1"/>
    </source>
</evidence>
<reference evidence="1" key="1">
    <citation type="submission" date="2013-11" db="EMBL/GenBank/DDBJ databases">
        <title>The Genome Sequence of Phytophthora parasitica CJ02B3.</title>
        <authorList>
            <consortium name="The Broad Institute Genomics Platform"/>
            <person name="Russ C."/>
            <person name="Tyler B."/>
            <person name="Panabieres F."/>
            <person name="Shan W."/>
            <person name="Tripathy S."/>
            <person name="Grunwald N."/>
            <person name="Machado M."/>
            <person name="Johnson C.S."/>
            <person name="Arredondo F."/>
            <person name="Hong C."/>
            <person name="Coffey M."/>
            <person name="Young S.K."/>
            <person name="Zeng Q."/>
            <person name="Gargeya S."/>
            <person name="Fitzgerald M."/>
            <person name="Abouelleil A."/>
            <person name="Alvarado L."/>
            <person name="Chapman S.B."/>
            <person name="Gainer-Dewar J."/>
            <person name="Goldberg J."/>
            <person name="Griggs A."/>
            <person name="Gujja S."/>
            <person name="Hansen M."/>
            <person name="Howarth C."/>
            <person name="Imamovic A."/>
            <person name="Ireland A."/>
            <person name="Larimer J."/>
            <person name="McCowan C."/>
            <person name="Murphy C."/>
            <person name="Pearson M."/>
            <person name="Poon T.W."/>
            <person name="Priest M."/>
            <person name="Roberts A."/>
            <person name="Saif S."/>
            <person name="Shea T."/>
            <person name="Sykes S."/>
            <person name="Wortman J."/>
            <person name="Nusbaum C."/>
            <person name="Birren B."/>
        </authorList>
    </citation>
    <scope>NUCLEOTIDE SEQUENCE [LARGE SCALE GENOMIC DNA]</scope>
    <source>
        <strain evidence="1">CJ02B3</strain>
    </source>
</reference>
<proteinExistence type="predicted"/>
<accession>W2GEF3</accession>
<dbReference type="Proteomes" id="UP000053236">
    <property type="component" value="Unassembled WGS sequence"/>
</dbReference>
<name>W2GEF3_PHYNI</name>
<sequence length="52" mass="6094">MQGLLLLQTGKQEEGWNFYVLLREVLRRQKGAGVNLQQEWLVRPKSKSHSRS</sequence>
<protein>
    <submittedName>
        <fullName evidence="1">Uncharacterized protein</fullName>
    </submittedName>
</protein>
<organism evidence="1">
    <name type="scientific">Phytophthora nicotianae</name>
    <name type="common">Potato buckeye rot agent</name>
    <name type="synonym">Phytophthora parasitica</name>
    <dbReference type="NCBI Taxonomy" id="4792"/>
    <lineage>
        <taxon>Eukaryota</taxon>
        <taxon>Sar</taxon>
        <taxon>Stramenopiles</taxon>
        <taxon>Oomycota</taxon>
        <taxon>Peronosporomycetes</taxon>
        <taxon>Peronosporales</taxon>
        <taxon>Peronosporaceae</taxon>
        <taxon>Phytophthora</taxon>
    </lineage>
</organism>
<dbReference type="AlphaFoldDB" id="W2GEF3"/>
<dbReference type="EMBL" id="KI687522">
    <property type="protein sequence ID" value="ETK81314.1"/>
    <property type="molecule type" value="Genomic_DNA"/>
</dbReference>
<gene>
    <name evidence="1" type="ORF">L915_13186</name>
</gene>